<dbReference type="InterPro" id="IPR046524">
    <property type="entry name" value="DUF6701"/>
</dbReference>
<organism evidence="3 4">
    <name type="scientific">Vibrio scophthalmi</name>
    <dbReference type="NCBI Taxonomy" id="45658"/>
    <lineage>
        <taxon>Bacteria</taxon>
        <taxon>Pseudomonadati</taxon>
        <taxon>Pseudomonadota</taxon>
        <taxon>Gammaproteobacteria</taxon>
        <taxon>Vibrionales</taxon>
        <taxon>Vibrionaceae</taxon>
        <taxon>Vibrio</taxon>
    </lineage>
</organism>
<evidence type="ECO:0000313" key="4">
    <source>
        <dbReference type="Proteomes" id="UP000095131"/>
    </source>
</evidence>
<dbReference type="OrthoDB" id="9790247at2"/>
<evidence type="ECO:0000259" key="2">
    <source>
        <dbReference type="Pfam" id="PF20419"/>
    </source>
</evidence>
<comment type="caution">
    <text evidence="3">The sequence shown here is derived from an EMBL/GenBank/DDBJ whole genome shotgun (WGS) entry which is preliminary data.</text>
</comment>
<dbReference type="AlphaFoldDB" id="A0A1E3WK91"/>
<dbReference type="Proteomes" id="UP000095131">
    <property type="component" value="Unassembled WGS sequence"/>
</dbReference>
<feature type="domain" description="DUF6701" evidence="2">
    <location>
        <begin position="700"/>
        <end position="1267"/>
    </location>
</feature>
<gene>
    <name evidence="3" type="ORF">VSF3289_00454</name>
</gene>
<dbReference type="EMBL" id="MDCJ01000002">
    <property type="protein sequence ID" value="ODS10199.1"/>
    <property type="molecule type" value="Genomic_DNA"/>
</dbReference>
<protein>
    <recommendedName>
        <fullName evidence="2">DUF6701 domain-containing protein</fullName>
    </recommendedName>
</protein>
<keyword evidence="1" id="KW-0732">Signal</keyword>
<name>A0A1E3WK91_9VIBR</name>
<dbReference type="PATRIC" id="fig|45658.8.peg.441"/>
<reference evidence="3 4" key="1">
    <citation type="submission" date="2016-08" db="EMBL/GenBank/DDBJ databases">
        <title>Genome sequencing of Vibrio scophthalmi strain FP3289, an isolated from Paralichthys olivaceus.</title>
        <authorList>
            <person name="Han H.-J."/>
        </authorList>
    </citation>
    <scope>NUCLEOTIDE SEQUENCE [LARGE SCALE GENOMIC DNA]</scope>
    <source>
        <strain evidence="3 4">FP3289</strain>
    </source>
</reference>
<proteinExistence type="predicted"/>
<evidence type="ECO:0000313" key="3">
    <source>
        <dbReference type="EMBL" id="ODS10199.1"/>
    </source>
</evidence>
<evidence type="ECO:0000256" key="1">
    <source>
        <dbReference type="SAM" id="SignalP"/>
    </source>
</evidence>
<feature type="chain" id="PRO_5009139540" description="DUF6701 domain-containing protein" evidence="1">
    <location>
        <begin position="22"/>
        <end position="1273"/>
    </location>
</feature>
<accession>A0A1E3WK91</accession>
<dbReference type="RefSeq" id="WP_069445988.1">
    <property type="nucleotide sequence ID" value="NZ_MDCJ01000002.1"/>
</dbReference>
<feature type="signal peptide" evidence="1">
    <location>
        <begin position="1"/>
        <end position="21"/>
    </location>
</feature>
<sequence>MKILLRLFVAMLGFIANAAFAQFEFGVIDGKNCHTTSCTIVFTKSYKEVPVVFVMSSIDKNDIANAGPAIATLESVSLTQAKIKQRNVFNTQKQIMDPIYYVVAEPGIWAPDPNQPNKVVEVGRLTTSQYQRQGNRSGESWDSHSYSISLDGRDPVVLAQVQPDASKTFWVTAAIHRPDNSGFRFALDFGRQALPSLPERSREVGYLVAPSFTGVTADNIDFSFVKSPVTYSQKNGLAGLIESCRDTKIDLPQSYHDYGVIAKKQTRNGGDGGWVRACDLSADNHFTLTLEEDHTNRSHPVAEELAYFVYGSPKIDLCEYFPSSLQNNNYHQGKPFGGTISANGNETKIYLPNLDPLSYQSINFSGKNSGCIYDGTNTEACILDPSLTFPDFPPALQSFSHGSQKFTCSKGNCVITPGRYSEVEIDDNATLTFLNGEYWIEELELENSASLKTKGQVFIHYQKFEVDGNNVNMNAHGDYEDLVLIGHGNSSHLATNKNSLTMRALWYVDSSSAISIQGNGFEFEGSISAQQILITSNNHIIDAKPPSQCYVSDGRYELIVTPPRDSGLLCGDEKPTFTISTKKDGVPILEGVTVDLYYQQVGDAPYLKATVIDNIGSAISDTQFLTNGVGKLKLEISTSNPNKTKLNSDYTLKVKMNQDRRNIVYRNFQFYPFEFSIDDISVIAGESTAISASVYTCDKNNKPQIATQYQGKPKVSYELVTPSASIGGSKGTLAYEPQFRNGQSNSPLIISESGQFVVTLKDDEFDCSGLNNCPVGGEGVLSGDFELKSRPYKIAICDVKESDDNSNLNPATTTEDFGFMAAGRPFLATFIPIVHPDSKGAAQDECAYPVTSNYALDNGPIEVGYKLAYPTLGEIGVITPSVVPVFSPASPSPLTVQYWWDEVGTIKFITSAVYMGESLVDDTQNIGRFYPNHFAISESTWTAPDKQNDITYLSQPFASAAIKVAAFAYGQTDPVKNYHLFNSDLQATFSEKQDSRVGNELDLDISAGSWQEHTGVSYWVLDDDAASVNRISTVSGSTITSKENGPFNIDIATDPLSTSTDFGLKIVEAHDPASFDADNTVVEQAFSYQPSLRFGRMALGSSGGTEGHDLNVPLRIEYWDGSQFVVNKDDNATIFNPDNTSICKQVLWSDEAAASNTHLDTLVDSPPPVINPEQVESGILKNRVRLLAKRNDPVQREQVRFWLRLDDTAATGHTSPQVSSSGVTCGMNSTAQPWLQYNWSGDGDEDPSTVATFGIFRGNDKIIFRGESGLIGL</sequence>
<dbReference type="Pfam" id="PF20419">
    <property type="entry name" value="DUF6701"/>
    <property type="match status" value="1"/>
</dbReference>